<dbReference type="Proteomes" id="UP000279277">
    <property type="component" value="Segment"/>
</dbReference>
<organism evidence="1 2">
    <name type="scientific">Brevibacterium phage Cantare</name>
    <dbReference type="NCBI Taxonomy" id="2338395"/>
    <lineage>
        <taxon>Viruses</taxon>
        <taxon>Duplodnaviria</taxon>
        <taxon>Heunggongvirae</taxon>
        <taxon>Uroviricota</taxon>
        <taxon>Caudoviricetes</taxon>
        <taxon>Cantarevirus</taxon>
        <taxon>Cantarevirus cantare</taxon>
    </lineage>
</organism>
<reference evidence="1 2" key="1">
    <citation type="submission" date="2018-10" db="EMBL/GenBank/DDBJ databases">
        <authorList>
            <person name="Zack K."/>
            <person name="Garlena R.A."/>
            <person name="Russell D.A."/>
            <person name="Pope W.H."/>
            <person name="Jacobs-Sera D."/>
            <person name="Hatfull G.F."/>
        </authorList>
    </citation>
    <scope>NUCLEOTIDE SEQUENCE [LARGE SCALE GENOMIC DNA]</scope>
</reference>
<evidence type="ECO:0000313" key="2">
    <source>
        <dbReference type="Proteomes" id="UP000279277"/>
    </source>
</evidence>
<name>A0A3G3LYR8_9CAUD</name>
<accession>A0A3G3LYR8</accession>
<dbReference type="EMBL" id="MK016493">
    <property type="protein sequence ID" value="AYQ99292.1"/>
    <property type="molecule type" value="Genomic_DNA"/>
</dbReference>
<protein>
    <submittedName>
        <fullName evidence="1">Uncharacterized protein</fullName>
    </submittedName>
</protein>
<keyword evidence="2" id="KW-1185">Reference proteome</keyword>
<sequence length="133" mass="15065">MPSIRRVAEIRQGLNTRIFDVSEGMGTAEELADELEEMTDVLLGRIAPPASNGILTLMEVADAYFSRASEMTMKIQRAEREGRITKGHELYRLRTGELRTFLEMTKRASDLGSRRLTDVMATQDKERTGRESK</sequence>
<evidence type="ECO:0000313" key="1">
    <source>
        <dbReference type="EMBL" id="AYQ99292.1"/>
    </source>
</evidence>
<gene>
    <name evidence="1" type="primary">72</name>
    <name evidence="1" type="ORF">PBI_CANTARE_72</name>
</gene>
<dbReference type="RefSeq" id="YP_010676647.1">
    <property type="nucleotide sequence ID" value="NC_071014.1"/>
</dbReference>
<proteinExistence type="predicted"/>
<dbReference type="KEGG" id="vg:77953008"/>
<dbReference type="GeneID" id="77953008"/>